<feature type="compositionally biased region" description="Basic and acidic residues" evidence="1">
    <location>
        <begin position="139"/>
        <end position="148"/>
    </location>
</feature>
<protein>
    <recommendedName>
        <fullName evidence="4">DUF3106 domain-containing protein</fullName>
    </recommendedName>
</protein>
<evidence type="ECO:0000313" key="3">
    <source>
        <dbReference type="Proteomes" id="UP000243900"/>
    </source>
</evidence>
<organism evidence="2 3">
    <name type="scientific">Amnimonas aquatica</name>
    <dbReference type="NCBI Taxonomy" id="2094561"/>
    <lineage>
        <taxon>Bacteria</taxon>
        <taxon>Pseudomonadati</taxon>
        <taxon>Pseudomonadota</taxon>
        <taxon>Gammaproteobacteria</taxon>
        <taxon>Moraxellales</taxon>
        <taxon>Moraxellaceae</taxon>
        <taxon>Amnimonas</taxon>
    </lineage>
</organism>
<dbReference type="Proteomes" id="UP000243900">
    <property type="component" value="Unassembled WGS sequence"/>
</dbReference>
<comment type="caution">
    <text evidence="2">The sequence shown here is derived from an EMBL/GenBank/DDBJ whole genome shotgun (WGS) entry which is preliminary data.</text>
</comment>
<feature type="region of interest" description="Disordered" evidence="1">
    <location>
        <begin position="139"/>
        <end position="164"/>
    </location>
</feature>
<accession>A0A2P6AUW2</accession>
<feature type="region of interest" description="Disordered" evidence="1">
    <location>
        <begin position="1"/>
        <end position="32"/>
    </location>
</feature>
<dbReference type="Pfam" id="PF11304">
    <property type="entry name" value="DUF3106"/>
    <property type="match status" value="1"/>
</dbReference>
<evidence type="ECO:0008006" key="4">
    <source>
        <dbReference type="Google" id="ProtNLM"/>
    </source>
</evidence>
<proteinExistence type="predicted"/>
<gene>
    <name evidence="2" type="ORF">C5O18_01160</name>
</gene>
<reference evidence="3" key="1">
    <citation type="submission" date="2018-02" db="EMBL/GenBank/DDBJ databases">
        <title>Genome sequencing of Solimonas sp. HR-BB.</title>
        <authorList>
            <person name="Lee Y."/>
            <person name="Jeon C.O."/>
        </authorList>
    </citation>
    <scope>NUCLEOTIDE SEQUENCE [LARGE SCALE GENOMIC DNA]</scope>
    <source>
        <strain evidence="3">HR-E</strain>
    </source>
</reference>
<feature type="compositionally biased region" description="Low complexity" evidence="1">
    <location>
        <begin position="149"/>
        <end position="158"/>
    </location>
</feature>
<sequence>MPSRPAARSTARCWRKSTGCSPSRKPHVNVAEHKRPNTRRLALCSLLVASTLWTGPAWADADWDDLSRDQQQVLSDFRDRWQDLPQDRRAKLVGLAERWRAMPPEQRAAVEARWRDIKPLPPEARDALRQRWEVMSPEERRRMAREMQRLQQGQDMQQPARLRN</sequence>
<dbReference type="AlphaFoldDB" id="A0A2P6AUW2"/>
<dbReference type="EMBL" id="PTQZ01000010">
    <property type="protein sequence ID" value="PQA51809.1"/>
    <property type="molecule type" value="Genomic_DNA"/>
</dbReference>
<keyword evidence="3" id="KW-1185">Reference proteome</keyword>
<evidence type="ECO:0000313" key="2">
    <source>
        <dbReference type="EMBL" id="PQA51809.1"/>
    </source>
</evidence>
<name>A0A2P6AUW2_9GAMM</name>
<evidence type="ECO:0000256" key="1">
    <source>
        <dbReference type="SAM" id="MobiDB-lite"/>
    </source>
</evidence>
<dbReference type="InterPro" id="IPR021455">
    <property type="entry name" value="DUF3106"/>
</dbReference>